<gene>
    <name evidence="3" type="ordered locus">FsymDg_2603</name>
</gene>
<dbReference type="Proteomes" id="UP000001549">
    <property type="component" value="Chromosome"/>
</dbReference>
<protein>
    <recommendedName>
        <fullName evidence="2">Effector-associated domain-containing protein</fullName>
    </recommendedName>
</protein>
<name>F8B348_9ACTN</name>
<organism evidence="3 4">
    <name type="scientific">Candidatus Protofrankia datiscae</name>
    <dbReference type="NCBI Taxonomy" id="2716812"/>
    <lineage>
        <taxon>Bacteria</taxon>
        <taxon>Bacillati</taxon>
        <taxon>Actinomycetota</taxon>
        <taxon>Actinomycetes</taxon>
        <taxon>Frankiales</taxon>
        <taxon>Frankiaceae</taxon>
        <taxon>Protofrankia</taxon>
    </lineage>
</organism>
<evidence type="ECO:0000313" key="4">
    <source>
        <dbReference type="Proteomes" id="UP000001549"/>
    </source>
</evidence>
<evidence type="ECO:0000259" key="2">
    <source>
        <dbReference type="Pfam" id="PF19955"/>
    </source>
</evidence>
<dbReference type="RefSeq" id="WP_013873879.1">
    <property type="nucleotide sequence ID" value="NC_015656.1"/>
</dbReference>
<feature type="domain" description="Effector-associated" evidence="2">
    <location>
        <begin position="7"/>
        <end position="91"/>
    </location>
</feature>
<accession>F8B348</accession>
<proteinExistence type="predicted"/>
<dbReference type="Pfam" id="PF19955">
    <property type="entry name" value="EAD1"/>
    <property type="match status" value="1"/>
</dbReference>
<feature type="region of interest" description="Disordered" evidence="1">
    <location>
        <begin position="252"/>
        <end position="283"/>
    </location>
</feature>
<dbReference type="EMBL" id="CP002801">
    <property type="protein sequence ID" value="AEH09961.1"/>
    <property type="molecule type" value="Genomic_DNA"/>
</dbReference>
<dbReference type="KEGG" id="fsy:FsymDg_2603"/>
<dbReference type="InterPro" id="IPR045430">
    <property type="entry name" value="EAD1"/>
</dbReference>
<sequence>MADRSTRLTEVEVAELAHVLHSLTAAIQVLDEAGMERSRMPYWQGRNALEFWHEVNVMLDAGVLIDGRRRVLAAAARWFPANDVFRRVDEDPHPRPAFDVATAVPPAAPGEMPAAGIRSFVTAKLPPVQRWMDMDGLVEVVARLLAPGEIPLDVANGAFGRSVPGSGIMLLTDHGFAIADRVQGSGLGQVIRVSWPLVTEVRLSHRRRVVVAVSDVELMAEGNRIIFRGVLREPAIRIADRIRTRLSAESADAGGSAGRYSSNTGGAKGVQVGDGNAQTNTFQ</sequence>
<dbReference type="HOGENOM" id="CLU_982639_0_0_11"/>
<dbReference type="STRING" id="656024.FsymDg_2603"/>
<dbReference type="AlphaFoldDB" id="F8B348"/>
<reference evidence="3 4" key="1">
    <citation type="submission" date="2011-05" db="EMBL/GenBank/DDBJ databases">
        <title>Complete sequence of chromosome of Frankia symbiont of Datisca glomerata.</title>
        <authorList>
            <consortium name="US DOE Joint Genome Institute"/>
            <person name="Lucas S."/>
            <person name="Han J."/>
            <person name="Lapidus A."/>
            <person name="Cheng J.-F."/>
            <person name="Goodwin L."/>
            <person name="Pitluck S."/>
            <person name="Peters L."/>
            <person name="Mikhailova N."/>
            <person name="Chertkov O."/>
            <person name="Teshima H."/>
            <person name="Han C."/>
            <person name="Tapia R."/>
            <person name="Land M."/>
            <person name="Hauser L."/>
            <person name="Kyrpides N."/>
            <person name="Ivanova N."/>
            <person name="Pagani I."/>
            <person name="Berry A."/>
            <person name="Pawlowski K."/>
            <person name="Persson T."/>
            <person name="Vanden Heuvel B."/>
            <person name="Benson D."/>
            <person name="Woyke T."/>
        </authorList>
    </citation>
    <scope>NUCLEOTIDE SEQUENCE [LARGE SCALE GENOMIC DNA]</scope>
    <source>
        <strain evidence="4">4085684</strain>
    </source>
</reference>
<evidence type="ECO:0000256" key="1">
    <source>
        <dbReference type="SAM" id="MobiDB-lite"/>
    </source>
</evidence>
<keyword evidence="4" id="KW-1185">Reference proteome</keyword>
<evidence type="ECO:0000313" key="3">
    <source>
        <dbReference type="EMBL" id="AEH09961.1"/>
    </source>
</evidence>